<sequence>MNIQNRMDSSLMMDRAVRKERQKLRSHTKSYRVSGQGADNSKLYDKLISKNQDADKTGTDMLVKRSRYYSISEISKEVSKKAEELLKEKDIDKSDEQTQKEWEEDVTSFLALHNTLLNSLKRIDTDVMTKYAKELQSNAKEYEKALEEMGIVIDDSGAFSISKEGLVQSDNEKWQEFVKKTQALSKETQTSAKSSLDSITTNRILHGISYNKYGKES</sequence>
<comment type="caution">
    <text evidence="1">The sequence shown here is derived from an EMBL/GenBank/DDBJ whole genome shotgun (WGS) entry which is preliminary data.</text>
</comment>
<dbReference type="EMBL" id="JBBMEX010000004">
    <property type="protein sequence ID" value="MEQ2557245.1"/>
    <property type="molecule type" value="Genomic_DNA"/>
</dbReference>
<protein>
    <submittedName>
        <fullName evidence="1">Uncharacterized protein</fullName>
    </submittedName>
</protein>
<accession>A0ABV1HCN0</accession>
<dbReference type="RefSeq" id="WP_353530353.1">
    <property type="nucleotide sequence ID" value="NZ_JBBMEX010000004.1"/>
</dbReference>
<evidence type="ECO:0000313" key="2">
    <source>
        <dbReference type="Proteomes" id="UP001454489"/>
    </source>
</evidence>
<reference evidence="1 2" key="1">
    <citation type="submission" date="2024-03" db="EMBL/GenBank/DDBJ databases">
        <title>Human intestinal bacterial collection.</title>
        <authorList>
            <person name="Pauvert C."/>
            <person name="Hitch T.C.A."/>
            <person name="Clavel T."/>
        </authorList>
    </citation>
    <scope>NUCLEOTIDE SEQUENCE [LARGE SCALE GENOMIC DNA]</scope>
    <source>
        <strain evidence="1 2">CLA-AA-H185</strain>
    </source>
</reference>
<organism evidence="1 2">
    <name type="scientific">Maccoyibacter intestinihominis</name>
    <dbReference type="NCBI Taxonomy" id="3133499"/>
    <lineage>
        <taxon>Bacteria</taxon>
        <taxon>Bacillati</taxon>
        <taxon>Bacillota</taxon>
        <taxon>Clostridia</taxon>
        <taxon>Lachnospirales</taxon>
        <taxon>Lachnospiraceae</taxon>
        <taxon>Maccoyibacter</taxon>
    </lineage>
</organism>
<name>A0ABV1HCN0_9FIRM</name>
<keyword evidence="2" id="KW-1185">Reference proteome</keyword>
<evidence type="ECO:0000313" key="1">
    <source>
        <dbReference type="EMBL" id="MEQ2557245.1"/>
    </source>
</evidence>
<gene>
    <name evidence="1" type="ORF">WMO43_05050</name>
</gene>
<proteinExistence type="predicted"/>
<dbReference type="Proteomes" id="UP001454489">
    <property type="component" value="Unassembled WGS sequence"/>
</dbReference>